<proteinExistence type="predicted"/>
<protein>
    <submittedName>
        <fullName evidence="2">Uncharacterized protein</fullName>
    </submittedName>
</protein>
<reference evidence="2 3" key="1">
    <citation type="journal article" date="2019" name="Emerg. Microbes Infect.">
        <title>Comprehensive subspecies identification of 175 nontuberculous mycobacteria species based on 7547 genomic profiles.</title>
        <authorList>
            <person name="Matsumoto Y."/>
            <person name="Kinjo T."/>
            <person name="Motooka D."/>
            <person name="Nabeya D."/>
            <person name="Jung N."/>
            <person name="Uechi K."/>
            <person name="Horii T."/>
            <person name="Iida T."/>
            <person name="Fujita J."/>
            <person name="Nakamura S."/>
        </authorList>
    </citation>
    <scope>NUCLEOTIDE SEQUENCE [LARGE SCALE GENOMIC DNA]</scope>
    <source>
        <strain evidence="2 3">JCM 12404</strain>
    </source>
</reference>
<feature type="region of interest" description="Disordered" evidence="1">
    <location>
        <begin position="1"/>
        <end position="33"/>
    </location>
</feature>
<organism evidence="2 3">
    <name type="scientific">Mycobacterium cookii</name>
    <dbReference type="NCBI Taxonomy" id="1775"/>
    <lineage>
        <taxon>Bacteria</taxon>
        <taxon>Bacillati</taxon>
        <taxon>Actinomycetota</taxon>
        <taxon>Actinomycetes</taxon>
        <taxon>Mycobacteriales</taxon>
        <taxon>Mycobacteriaceae</taxon>
        <taxon>Mycobacterium</taxon>
    </lineage>
</organism>
<evidence type="ECO:0000313" key="3">
    <source>
        <dbReference type="Proteomes" id="UP000465866"/>
    </source>
</evidence>
<gene>
    <name evidence="2" type="ORF">MCOO_28230</name>
</gene>
<evidence type="ECO:0000256" key="1">
    <source>
        <dbReference type="SAM" id="MobiDB-lite"/>
    </source>
</evidence>
<name>A0A7I7KZ99_9MYCO</name>
<dbReference type="AlphaFoldDB" id="A0A7I7KZ99"/>
<dbReference type="Proteomes" id="UP000465866">
    <property type="component" value="Chromosome"/>
</dbReference>
<sequence>MVVSVHRESPLTTMPEPPPSGTRSSALAGAADRPAETTVTMAAETHRSQRFKVGNAIPPSADGHTPKWRRQSSLTSAQWGRSSNEVVGVELASSGIGLHGNMNRTIKIRPGGRL</sequence>
<accession>A0A7I7KZ99</accession>
<evidence type="ECO:0000313" key="2">
    <source>
        <dbReference type="EMBL" id="BBX46808.1"/>
    </source>
</evidence>
<dbReference type="KEGG" id="mcoo:MCOO_28230"/>
<keyword evidence="3" id="KW-1185">Reference proteome</keyword>
<dbReference type="EMBL" id="AP022569">
    <property type="protein sequence ID" value="BBX46808.1"/>
    <property type="molecule type" value="Genomic_DNA"/>
</dbReference>
<feature type="region of interest" description="Disordered" evidence="1">
    <location>
        <begin position="52"/>
        <end position="71"/>
    </location>
</feature>